<reference evidence="3 4" key="1">
    <citation type="submission" date="2015-11" db="EMBL/GenBank/DDBJ databases">
        <title>Genomic analysis of 38 Legionella species identifies large and diverse effector repertoires.</title>
        <authorList>
            <person name="Burstein D."/>
            <person name="Amaro F."/>
            <person name="Zusman T."/>
            <person name="Lifshitz Z."/>
            <person name="Cohen O."/>
            <person name="Gilbert J.A."/>
            <person name="Pupko T."/>
            <person name="Shuman H.A."/>
            <person name="Segal G."/>
        </authorList>
    </citation>
    <scope>NUCLEOTIDE SEQUENCE [LARGE SCALE GENOMIC DNA]</scope>
    <source>
        <strain evidence="3 4">PX-1-G2-E2</strain>
    </source>
</reference>
<dbReference type="CDD" id="cd00291">
    <property type="entry name" value="SirA_YedF_YeeD"/>
    <property type="match status" value="1"/>
</dbReference>
<dbReference type="GO" id="GO:0016740">
    <property type="term" value="F:transferase activity"/>
    <property type="evidence" value="ECO:0007669"/>
    <property type="project" value="UniProtKB-KW"/>
</dbReference>
<dbReference type="InterPro" id="IPR036868">
    <property type="entry name" value="TusA-like_sf"/>
</dbReference>
<sequence length="78" mass="8872">MAHYELDARRLLCPMPVIKTQNMSKNLQHGDTITIIATDPGAHHDLPCWCRINGHLLIESKEINGEFHLTLQLVKDNT</sequence>
<dbReference type="RefSeq" id="WP_058452789.1">
    <property type="nucleotide sequence ID" value="NZ_FUXJ01000003.1"/>
</dbReference>
<name>A0A0W0VZZ6_9GAMM</name>
<dbReference type="PATRIC" id="fig|466.6.peg.2139"/>
<dbReference type="STRING" id="466.Lmac_2020"/>
<protein>
    <submittedName>
        <fullName evidence="3">Sulfurtransferase TusA</fullName>
        <ecNumber evidence="3">2.8.1.-</ecNumber>
    </submittedName>
</protein>
<dbReference type="SUPFAM" id="SSF64307">
    <property type="entry name" value="SirA-like"/>
    <property type="match status" value="1"/>
</dbReference>
<proteinExistence type="inferred from homology"/>
<accession>A0A0W0VZZ6</accession>
<keyword evidence="3" id="KW-0808">Transferase</keyword>
<dbReference type="Pfam" id="PF01206">
    <property type="entry name" value="TusA"/>
    <property type="match status" value="1"/>
</dbReference>
<dbReference type="PANTHER" id="PTHR33279:SF6">
    <property type="entry name" value="SULFUR CARRIER PROTEIN YEDF-RELATED"/>
    <property type="match status" value="1"/>
</dbReference>
<dbReference type="AlphaFoldDB" id="A0A0W0VZZ6"/>
<evidence type="ECO:0000313" key="3">
    <source>
        <dbReference type="EMBL" id="KTD25656.1"/>
    </source>
</evidence>
<comment type="similarity">
    <text evidence="1">Belongs to the sulfur carrier protein TusA family.</text>
</comment>
<dbReference type="EMBL" id="LNYL01000044">
    <property type="protein sequence ID" value="KTD25656.1"/>
    <property type="molecule type" value="Genomic_DNA"/>
</dbReference>
<dbReference type="Proteomes" id="UP000054908">
    <property type="component" value="Unassembled WGS sequence"/>
</dbReference>
<dbReference type="EC" id="2.8.1.-" evidence="3"/>
<dbReference type="PANTHER" id="PTHR33279">
    <property type="entry name" value="SULFUR CARRIER PROTEIN YEDF-RELATED"/>
    <property type="match status" value="1"/>
</dbReference>
<organism evidence="3 4">
    <name type="scientific">Legionella maceachernii</name>
    <dbReference type="NCBI Taxonomy" id="466"/>
    <lineage>
        <taxon>Bacteria</taxon>
        <taxon>Pseudomonadati</taxon>
        <taxon>Pseudomonadota</taxon>
        <taxon>Gammaproteobacteria</taxon>
        <taxon>Legionellales</taxon>
        <taxon>Legionellaceae</taxon>
        <taxon>Legionella</taxon>
    </lineage>
</organism>
<feature type="domain" description="UPF0033" evidence="2">
    <location>
        <begin position="5"/>
        <end position="72"/>
    </location>
</feature>
<evidence type="ECO:0000259" key="2">
    <source>
        <dbReference type="Pfam" id="PF01206"/>
    </source>
</evidence>
<evidence type="ECO:0000256" key="1">
    <source>
        <dbReference type="ARBA" id="ARBA00008984"/>
    </source>
</evidence>
<gene>
    <name evidence="3" type="primary">tusA</name>
    <name evidence="3" type="ORF">Lmac_2020</name>
</gene>
<dbReference type="OrthoDB" id="9797352at2"/>
<keyword evidence="4" id="KW-1185">Reference proteome</keyword>
<comment type="caution">
    <text evidence="3">The sequence shown here is derived from an EMBL/GenBank/DDBJ whole genome shotgun (WGS) entry which is preliminary data.</text>
</comment>
<dbReference type="InterPro" id="IPR001455">
    <property type="entry name" value="TusA-like"/>
</dbReference>
<dbReference type="Gene3D" id="3.30.110.40">
    <property type="entry name" value="TusA-like domain"/>
    <property type="match status" value="1"/>
</dbReference>
<evidence type="ECO:0000313" key="4">
    <source>
        <dbReference type="Proteomes" id="UP000054908"/>
    </source>
</evidence>